<feature type="transmembrane region" description="Helical" evidence="9">
    <location>
        <begin position="50"/>
        <end position="69"/>
    </location>
</feature>
<feature type="transmembrane region" description="Helical" evidence="9">
    <location>
        <begin position="23"/>
        <end position="41"/>
    </location>
</feature>
<protein>
    <recommendedName>
        <fullName evidence="2">histidine kinase</fullName>
        <ecNumber evidence="2">2.7.13.3</ecNumber>
    </recommendedName>
</protein>
<dbReference type="InterPro" id="IPR004358">
    <property type="entry name" value="Sig_transdc_His_kin-like_C"/>
</dbReference>
<dbReference type="Proteomes" id="UP000441354">
    <property type="component" value="Unassembled WGS sequence"/>
</dbReference>
<keyword evidence="4" id="KW-0808">Transferase</keyword>
<dbReference type="Gene3D" id="1.10.287.130">
    <property type="match status" value="1"/>
</dbReference>
<evidence type="ECO:0000256" key="8">
    <source>
        <dbReference type="ARBA" id="ARBA00023012"/>
    </source>
</evidence>
<dbReference type="CDD" id="cd00082">
    <property type="entry name" value="HisKA"/>
    <property type="match status" value="1"/>
</dbReference>
<feature type="transmembrane region" description="Helical" evidence="9">
    <location>
        <begin position="115"/>
        <end position="135"/>
    </location>
</feature>
<sequence length="439" mass="49650">MSNPIRVNSVVGGFIVYEFVAELALHFFVMMMIPLSCFILYRRCMDTKTTVLFAIANFAALFLTMSFPANITGNIHFDLKFIPLFIVFFYIRPAIGILFVVFIILFKSLVNPSEVLFLLLNYGIVSVIFIIMSTFYNRFSFMQKIIFGACFYIPITLTRYLAIVRSGDTDEILNLIWFSIMSAITLTMVIYLIELNNIQLSMMVQLQNSDKMNAISQLAASVAHEIRNPMTSVRGFLQLIKSDNNLTEEQGMFISISLEELKRTDQIINDFLSLARPETKSNELISLTKTIEEVFSFMKPYANISNVLIECDIEQDLFILGNSHEMKQVLINITKNGIEAMQSGGSLTIKAYQSDGEGVVDIIDQGIGLSEQQLTQLGQPYYSTKTKGTGLGLMISFDIIKRMNGEYKIKSKERCGTTFSLLFPLAPAKEYRDISTKIS</sequence>
<keyword evidence="5" id="KW-0547">Nucleotide-binding</keyword>
<dbReference type="PRINTS" id="PR00344">
    <property type="entry name" value="BCTRLSENSOR"/>
</dbReference>
<evidence type="ECO:0000313" key="11">
    <source>
        <dbReference type="EMBL" id="KAB2329850.1"/>
    </source>
</evidence>
<dbReference type="InterPro" id="IPR003594">
    <property type="entry name" value="HATPase_dom"/>
</dbReference>
<comment type="catalytic activity">
    <reaction evidence="1">
        <text>ATP + protein L-histidine = ADP + protein N-phospho-L-histidine.</text>
        <dbReference type="EC" id="2.7.13.3"/>
    </reaction>
</comment>
<dbReference type="InterPro" id="IPR036097">
    <property type="entry name" value="HisK_dim/P_sf"/>
</dbReference>
<feature type="transmembrane region" description="Helical" evidence="9">
    <location>
        <begin position="81"/>
        <end position="106"/>
    </location>
</feature>
<dbReference type="AlphaFoldDB" id="A0A7V7RIF0"/>
<evidence type="ECO:0000313" key="12">
    <source>
        <dbReference type="Proteomes" id="UP000441354"/>
    </source>
</evidence>
<dbReference type="SMART" id="SM00387">
    <property type="entry name" value="HATPase_c"/>
    <property type="match status" value="1"/>
</dbReference>
<evidence type="ECO:0000256" key="4">
    <source>
        <dbReference type="ARBA" id="ARBA00022679"/>
    </source>
</evidence>
<dbReference type="InterPro" id="IPR005467">
    <property type="entry name" value="His_kinase_dom"/>
</dbReference>
<dbReference type="EMBL" id="WBOT01000010">
    <property type="protein sequence ID" value="KAB2329850.1"/>
    <property type="molecule type" value="Genomic_DNA"/>
</dbReference>
<evidence type="ECO:0000256" key="1">
    <source>
        <dbReference type="ARBA" id="ARBA00000085"/>
    </source>
</evidence>
<dbReference type="InterPro" id="IPR003661">
    <property type="entry name" value="HisK_dim/P_dom"/>
</dbReference>
<keyword evidence="7" id="KW-0067">ATP-binding</keyword>
<feature type="transmembrane region" description="Helical" evidence="9">
    <location>
        <begin position="141"/>
        <end position="162"/>
    </location>
</feature>
<accession>A0A7V7RIF0</accession>
<dbReference type="GO" id="GO:0000155">
    <property type="term" value="F:phosphorelay sensor kinase activity"/>
    <property type="evidence" value="ECO:0007669"/>
    <property type="project" value="InterPro"/>
</dbReference>
<organism evidence="11 12">
    <name type="scientific">Bacillus mesophilum</name>
    <dbReference type="NCBI Taxonomy" id="1071718"/>
    <lineage>
        <taxon>Bacteria</taxon>
        <taxon>Bacillati</taxon>
        <taxon>Bacillota</taxon>
        <taxon>Bacilli</taxon>
        <taxon>Bacillales</taxon>
        <taxon>Bacillaceae</taxon>
        <taxon>Bacillus</taxon>
    </lineage>
</organism>
<dbReference type="EC" id="2.7.13.3" evidence="2"/>
<keyword evidence="9" id="KW-1133">Transmembrane helix</keyword>
<proteinExistence type="predicted"/>
<dbReference type="Pfam" id="PF02518">
    <property type="entry name" value="HATPase_c"/>
    <property type="match status" value="1"/>
</dbReference>
<dbReference type="PANTHER" id="PTHR43065">
    <property type="entry name" value="SENSOR HISTIDINE KINASE"/>
    <property type="match status" value="1"/>
</dbReference>
<evidence type="ECO:0000256" key="3">
    <source>
        <dbReference type="ARBA" id="ARBA00022553"/>
    </source>
</evidence>
<dbReference type="Gene3D" id="3.30.565.10">
    <property type="entry name" value="Histidine kinase-like ATPase, C-terminal domain"/>
    <property type="match status" value="1"/>
</dbReference>
<dbReference type="SUPFAM" id="SSF47384">
    <property type="entry name" value="Homodimeric domain of signal transducing histidine kinase"/>
    <property type="match status" value="1"/>
</dbReference>
<evidence type="ECO:0000256" key="9">
    <source>
        <dbReference type="SAM" id="Phobius"/>
    </source>
</evidence>
<dbReference type="PROSITE" id="PS50109">
    <property type="entry name" value="HIS_KIN"/>
    <property type="match status" value="1"/>
</dbReference>
<gene>
    <name evidence="11" type="ORF">F7732_20400</name>
</gene>
<keyword evidence="6 11" id="KW-0418">Kinase</keyword>
<dbReference type="GO" id="GO:0005524">
    <property type="term" value="F:ATP binding"/>
    <property type="evidence" value="ECO:0007669"/>
    <property type="project" value="UniProtKB-KW"/>
</dbReference>
<evidence type="ECO:0000256" key="6">
    <source>
        <dbReference type="ARBA" id="ARBA00022777"/>
    </source>
</evidence>
<comment type="caution">
    <text evidence="11">The sequence shown here is derived from an EMBL/GenBank/DDBJ whole genome shotgun (WGS) entry which is preliminary data.</text>
</comment>
<evidence type="ECO:0000259" key="10">
    <source>
        <dbReference type="PROSITE" id="PS50109"/>
    </source>
</evidence>
<reference evidence="11 12" key="1">
    <citation type="journal article" date="2014" name="Arch. Microbiol.">
        <title>Bacillus mesophilum sp. nov., strain IITR-54T, a novel 4-chlorobiphenyl dechlorinating bacterium.</title>
        <authorList>
            <person name="Manickam N."/>
            <person name="Singh N.K."/>
            <person name="Bajaj A."/>
            <person name="Kumar R.M."/>
            <person name="Kaur G."/>
            <person name="Kaur N."/>
            <person name="Bala M."/>
            <person name="Kumar A."/>
            <person name="Mayilraj S."/>
        </authorList>
    </citation>
    <scope>NUCLEOTIDE SEQUENCE [LARGE SCALE GENOMIC DNA]</scope>
    <source>
        <strain evidence="11 12">IITR-54</strain>
    </source>
</reference>
<keyword evidence="3" id="KW-0597">Phosphoprotein</keyword>
<dbReference type="Pfam" id="PF00512">
    <property type="entry name" value="HisKA"/>
    <property type="match status" value="1"/>
</dbReference>
<evidence type="ECO:0000256" key="2">
    <source>
        <dbReference type="ARBA" id="ARBA00012438"/>
    </source>
</evidence>
<dbReference type="PANTHER" id="PTHR43065:SF46">
    <property type="entry name" value="C4-DICARBOXYLATE TRANSPORT SENSOR PROTEIN DCTB"/>
    <property type="match status" value="1"/>
</dbReference>
<evidence type="ECO:0000256" key="7">
    <source>
        <dbReference type="ARBA" id="ARBA00022840"/>
    </source>
</evidence>
<keyword evidence="9" id="KW-0472">Membrane</keyword>
<keyword evidence="9" id="KW-0812">Transmembrane</keyword>
<keyword evidence="12" id="KW-1185">Reference proteome</keyword>
<keyword evidence="8" id="KW-0902">Two-component regulatory system</keyword>
<evidence type="ECO:0000256" key="5">
    <source>
        <dbReference type="ARBA" id="ARBA00022741"/>
    </source>
</evidence>
<dbReference type="SMART" id="SM00388">
    <property type="entry name" value="HisKA"/>
    <property type="match status" value="1"/>
</dbReference>
<feature type="transmembrane region" description="Helical" evidence="9">
    <location>
        <begin position="174"/>
        <end position="193"/>
    </location>
</feature>
<dbReference type="InterPro" id="IPR036890">
    <property type="entry name" value="HATPase_C_sf"/>
</dbReference>
<dbReference type="SUPFAM" id="SSF55874">
    <property type="entry name" value="ATPase domain of HSP90 chaperone/DNA topoisomerase II/histidine kinase"/>
    <property type="match status" value="1"/>
</dbReference>
<name>A0A7V7RIF0_9BACI</name>
<feature type="domain" description="Histidine kinase" evidence="10">
    <location>
        <begin position="221"/>
        <end position="427"/>
    </location>
</feature>